<dbReference type="Proteomes" id="UP000675284">
    <property type="component" value="Unassembled WGS sequence"/>
</dbReference>
<keyword evidence="7 14" id="KW-0489">Methyltransferase</keyword>
<dbReference type="NCBIfam" id="TIGR00563">
    <property type="entry name" value="rsmB"/>
    <property type="match status" value="1"/>
</dbReference>
<evidence type="ECO:0000256" key="8">
    <source>
        <dbReference type="ARBA" id="ARBA00022679"/>
    </source>
</evidence>
<dbReference type="PANTHER" id="PTHR22807:SF53">
    <property type="entry name" value="RIBOSOMAL RNA SMALL SUBUNIT METHYLTRANSFERASE B-RELATED"/>
    <property type="match status" value="1"/>
</dbReference>
<gene>
    <name evidence="16" type="primary">rsmB</name>
    <name evidence="16" type="ORF">KCX74_04440</name>
</gene>
<dbReference type="Pfam" id="PF01029">
    <property type="entry name" value="NusB"/>
    <property type="match status" value="1"/>
</dbReference>
<protein>
    <recommendedName>
        <fullName evidence="4">16S rRNA (cytosine(967)-C(5))-methyltransferase</fullName>
        <ecNumber evidence="4">2.1.1.176</ecNumber>
    </recommendedName>
    <alternativeName>
        <fullName evidence="11">16S rRNA m5C967 methyltransferase</fullName>
    </alternativeName>
    <alternativeName>
        <fullName evidence="12">rRNA (cytosine-C(5)-)-methyltransferase RsmB</fullName>
    </alternativeName>
</protein>
<reference evidence="16" key="1">
    <citation type="submission" date="2021-04" db="EMBL/GenBank/DDBJ databases">
        <title>Isolation and polyphasic classification of algal microorganism.</title>
        <authorList>
            <person name="Wang S."/>
        </authorList>
    </citation>
    <scope>NUCLEOTIDE SEQUENCE</scope>
    <source>
        <strain evidence="16">720a</strain>
    </source>
</reference>
<dbReference type="EC" id="2.1.1.176" evidence="4"/>
<dbReference type="NCBIfam" id="NF011494">
    <property type="entry name" value="PRK14902.1"/>
    <property type="match status" value="1"/>
</dbReference>
<dbReference type="SUPFAM" id="SSF53335">
    <property type="entry name" value="S-adenosyl-L-methionine-dependent methyltransferases"/>
    <property type="match status" value="1"/>
</dbReference>
<dbReference type="Pfam" id="PF01189">
    <property type="entry name" value="Methyltr_RsmB-F"/>
    <property type="match status" value="1"/>
</dbReference>
<keyword evidence="8 14" id="KW-0808">Transferase</keyword>
<dbReference type="PROSITE" id="PS01153">
    <property type="entry name" value="NOL1_NOP2_SUN"/>
    <property type="match status" value="1"/>
</dbReference>
<dbReference type="Gene3D" id="3.30.70.1170">
    <property type="entry name" value="Sun protein, domain 3"/>
    <property type="match status" value="1"/>
</dbReference>
<comment type="caution">
    <text evidence="16">The sequence shown here is derived from an EMBL/GenBank/DDBJ whole genome shotgun (WGS) entry which is preliminary data.</text>
</comment>
<dbReference type="GO" id="GO:0006355">
    <property type="term" value="P:regulation of DNA-templated transcription"/>
    <property type="evidence" value="ECO:0007669"/>
    <property type="project" value="InterPro"/>
</dbReference>
<dbReference type="Gene3D" id="1.10.940.10">
    <property type="entry name" value="NusB-like"/>
    <property type="match status" value="1"/>
</dbReference>
<evidence type="ECO:0000256" key="7">
    <source>
        <dbReference type="ARBA" id="ARBA00022603"/>
    </source>
</evidence>
<dbReference type="SUPFAM" id="SSF48013">
    <property type="entry name" value="NusB-like"/>
    <property type="match status" value="1"/>
</dbReference>
<dbReference type="EMBL" id="JAGSOT010000009">
    <property type="protein sequence ID" value="MBR7795290.1"/>
    <property type="molecule type" value="Genomic_DNA"/>
</dbReference>
<keyword evidence="10 14" id="KW-0694">RNA-binding</keyword>
<evidence type="ECO:0000256" key="6">
    <source>
        <dbReference type="ARBA" id="ARBA00022552"/>
    </source>
</evidence>
<dbReference type="InterPro" id="IPR023267">
    <property type="entry name" value="RCMT"/>
</dbReference>
<keyword evidence="17" id="KW-1185">Reference proteome</keyword>
<dbReference type="InterPro" id="IPR018314">
    <property type="entry name" value="RsmB/NOL1/NOP2-like_CS"/>
</dbReference>
<proteinExistence type="inferred from homology"/>
<evidence type="ECO:0000256" key="11">
    <source>
        <dbReference type="ARBA" id="ARBA00030399"/>
    </source>
</evidence>
<evidence type="ECO:0000313" key="17">
    <source>
        <dbReference type="Proteomes" id="UP000675284"/>
    </source>
</evidence>
<dbReference type="FunFam" id="3.40.50.150:FF:000022">
    <property type="entry name" value="Ribosomal RNA small subunit methyltransferase B"/>
    <property type="match status" value="1"/>
</dbReference>
<evidence type="ECO:0000256" key="1">
    <source>
        <dbReference type="ARBA" id="ARBA00002724"/>
    </source>
</evidence>
<feature type="binding site" evidence="14">
    <location>
        <begin position="259"/>
        <end position="265"/>
    </location>
    <ligand>
        <name>S-adenosyl-L-methionine</name>
        <dbReference type="ChEBI" id="CHEBI:59789"/>
    </ligand>
</feature>
<name>A0A941DRG2_9BACI</name>
<dbReference type="RefSeq" id="WP_026680844.1">
    <property type="nucleotide sequence ID" value="NZ_BAAACY010000032.1"/>
</dbReference>
<dbReference type="GO" id="GO:0003723">
    <property type="term" value="F:RNA binding"/>
    <property type="evidence" value="ECO:0007669"/>
    <property type="project" value="UniProtKB-UniRule"/>
</dbReference>
<feature type="binding site" evidence="14">
    <location>
        <position position="283"/>
    </location>
    <ligand>
        <name>S-adenosyl-L-methionine</name>
        <dbReference type="ChEBI" id="CHEBI:59789"/>
    </ligand>
</feature>
<evidence type="ECO:0000256" key="3">
    <source>
        <dbReference type="ARBA" id="ARBA00007494"/>
    </source>
</evidence>
<dbReference type="InterPro" id="IPR054728">
    <property type="entry name" value="RsmB-like_ferredoxin"/>
</dbReference>
<dbReference type="FunFam" id="1.10.940.10:FF:000006">
    <property type="entry name" value="16S rRNA (Cytosine(967)-C(5))-methyltransferase RsmB"/>
    <property type="match status" value="1"/>
</dbReference>
<dbReference type="PROSITE" id="PS51686">
    <property type="entry name" value="SAM_MT_RSMB_NOP"/>
    <property type="match status" value="1"/>
</dbReference>
<dbReference type="CDD" id="cd02440">
    <property type="entry name" value="AdoMet_MTases"/>
    <property type="match status" value="1"/>
</dbReference>
<evidence type="ECO:0000256" key="4">
    <source>
        <dbReference type="ARBA" id="ARBA00012140"/>
    </source>
</evidence>
<comment type="function">
    <text evidence="1">Specifically methylates the cytosine at position 967 (m5C967) of 16S rRNA.</text>
</comment>
<feature type="active site" description="Nucleophile" evidence="14">
    <location>
        <position position="382"/>
    </location>
</feature>
<dbReference type="InterPro" id="IPR004573">
    <property type="entry name" value="rRNA_ssu_MeTfrase_B"/>
</dbReference>
<dbReference type="InterPro" id="IPR035926">
    <property type="entry name" value="NusB-like_sf"/>
</dbReference>
<evidence type="ECO:0000256" key="14">
    <source>
        <dbReference type="PROSITE-ProRule" id="PRU01023"/>
    </source>
</evidence>
<organism evidence="16 17">
    <name type="scientific">Virgibacillus salarius</name>
    <dbReference type="NCBI Taxonomy" id="447199"/>
    <lineage>
        <taxon>Bacteria</taxon>
        <taxon>Bacillati</taxon>
        <taxon>Bacillota</taxon>
        <taxon>Bacilli</taxon>
        <taxon>Bacillales</taxon>
        <taxon>Bacillaceae</taxon>
        <taxon>Virgibacillus</taxon>
    </lineage>
</organism>
<evidence type="ECO:0000256" key="12">
    <source>
        <dbReference type="ARBA" id="ARBA00031088"/>
    </source>
</evidence>
<evidence type="ECO:0000256" key="5">
    <source>
        <dbReference type="ARBA" id="ARBA00022490"/>
    </source>
</evidence>
<sequence>MGNNQLRNTILKVLLRIDKDQGFSHLLIDHELKSGKIGAKDEGLLTEVVYGTIQRKLTLDYYLDAFIDPKKKIKPWVKMLLRMSLYQMIYLDKIPDHAIIHEAVEIAKSKGHKGIASFVNGVLRSIQRKGVPSTATIKDDVKRISIETSHPEWLVKRWVDQYGLKIAEAMCVCNTQHKPLTVRVQPLKISRDQALNKLVEKGFEARASIFSSQGIIIEKGNILNSELFKHGYVTIQDQTSMLVAEMLESHPNMKVLDACSAPGGKATHIAEKMQNQGELHAFDLHKKKVKLIEDKANQLDLSIIDAKPGDARKLQDIYDEKTFDRVLIDAPCSGLGVIRGKPEIKYHKEEADINRLATIQLEILESVIPLLKDEGLLIYSTCTVDKEENERLVRRFLERNNSYELDNKFFNTLPSPLKESPGISNYGLQVFPQTFNTDGFFLTRMKRKNKE</sequence>
<dbReference type="FunFam" id="3.30.70.1170:FF:000003">
    <property type="entry name" value="16S rRNA (Cytosine(967)-C(5))-methyltransferase RsmB"/>
    <property type="match status" value="1"/>
</dbReference>
<dbReference type="InterPro" id="IPR029063">
    <property type="entry name" value="SAM-dependent_MTases_sf"/>
</dbReference>
<comment type="subcellular location">
    <subcellularLocation>
        <location evidence="2">Cytoplasm</location>
    </subcellularLocation>
</comment>
<evidence type="ECO:0000256" key="13">
    <source>
        <dbReference type="ARBA" id="ARBA00047283"/>
    </source>
</evidence>
<dbReference type="GO" id="GO:0008649">
    <property type="term" value="F:rRNA methyltransferase activity"/>
    <property type="evidence" value="ECO:0007669"/>
    <property type="project" value="InterPro"/>
</dbReference>
<comment type="catalytic activity">
    <reaction evidence="13">
        <text>cytidine(967) in 16S rRNA + S-adenosyl-L-methionine = 5-methylcytidine(967) in 16S rRNA + S-adenosyl-L-homocysteine + H(+)</text>
        <dbReference type="Rhea" id="RHEA:42748"/>
        <dbReference type="Rhea" id="RHEA-COMP:10219"/>
        <dbReference type="Rhea" id="RHEA-COMP:10220"/>
        <dbReference type="ChEBI" id="CHEBI:15378"/>
        <dbReference type="ChEBI" id="CHEBI:57856"/>
        <dbReference type="ChEBI" id="CHEBI:59789"/>
        <dbReference type="ChEBI" id="CHEBI:74483"/>
        <dbReference type="ChEBI" id="CHEBI:82748"/>
        <dbReference type="EC" id="2.1.1.176"/>
    </reaction>
</comment>
<dbReference type="Pfam" id="PF22458">
    <property type="entry name" value="RsmF-B_ferredox"/>
    <property type="match status" value="1"/>
</dbReference>
<feature type="binding site" evidence="14">
    <location>
        <position position="329"/>
    </location>
    <ligand>
        <name>S-adenosyl-L-methionine</name>
        <dbReference type="ChEBI" id="CHEBI:59789"/>
    </ligand>
</feature>
<feature type="domain" description="SAM-dependent MTase RsmB/NOP-type" evidence="15">
    <location>
        <begin position="170"/>
        <end position="448"/>
    </location>
</feature>
<dbReference type="GO" id="GO:0005737">
    <property type="term" value="C:cytoplasm"/>
    <property type="evidence" value="ECO:0007669"/>
    <property type="project" value="UniProtKB-SubCell"/>
</dbReference>
<evidence type="ECO:0000256" key="9">
    <source>
        <dbReference type="ARBA" id="ARBA00022691"/>
    </source>
</evidence>
<dbReference type="AlphaFoldDB" id="A0A941DRG2"/>
<dbReference type="Gene3D" id="3.40.50.150">
    <property type="entry name" value="Vaccinia Virus protein VP39"/>
    <property type="match status" value="1"/>
</dbReference>
<evidence type="ECO:0000313" key="16">
    <source>
        <dbReference type="EMBL" id="MBR7795290.1"/>
    </source>
</evidence>
<evidence type="ECO:0000256" key="2">
    <source>
        <dbReference type="ARBA" id="ARBA00004496"/>
    </source>
</evidence>
<dbReference type="InterPro" id="IPR006027">
    <property type="entry name" value="NusB_RsmB_TIM44"/>
</dbReference>
<feature type="binding site" evidence="14">
    <location>
        <position position="310"/>
    </location>
    <ligand>
        <name>S-adenosyl-L-methionine</name>
        <dbReference type="ChEBI" id="CHEBI:59789"/>
    </ligand>
</feature>
<dbReference type="InterPro" id="IPR001678">
    <property type="entry name" value="MeTrfase_RsmB-F_NOP2_dom"/>
</dbReference>
<dbReference type="InterPro" id="IPR049560">
    <property type="entry name" value="MeTrfase_RsmB-F_NOP2_cat"/>
</dbReference>
<evidence type="ECO:0000256" key="10">
    <source>
        <dbReference type="ARBA" id="ARBA00022884"/>
    </source>
</evidence>
<keyword evidence="5" id="KW-0963">Cytoplasm</keyword>
<evidence type="ECO:0000259" key="15">
    <source>
        <dbReference type="PROSITE" id="PS51686"/>
    </source>
</evidence>
<keyword evidence="6" id="KW-0698">rRNA processing</keyword>
<dbReference type="PANTHER" id="PTHR22807">
    <property type="entry name" value="NOP2 YEAST -RELATED NOL1/NOP2/FMU SUN DOMAIN-CONTAINING"/>
    <property type="match status" value="1"/>
</dbReference>
<dbReference type="PRINTS" id="PR02008">
    <property type="entry name" value="RCMTFAMILY"/>
</dbReference>
<accession>A0A941DRG2</accession>
<keyword evidence="9 14" id="KW-0949">S-adenosyl-L-methionine</keyword>
<comment type="similarity">
    <text evidence="3 14">Belongs to the class I-like SAM-binding methyltransferase superfamily. RsmB/NOP family.</text>
</comment>